<dbReference type="SUPFAM" id="SSF51556">
    <property type="entry name" value="Metallo-dependent hydrolases"/>
    <property type="match status" value="1"/>
</dbReference>
<evidence type="ECO:0000259" key="5">
    <source>
        <dbReference type="Pfam" id="PF22039"/>
    </source>
</evidence>
<accession>A0ABM9LMV3</accession>
<gene>
    <name evidence="6" type="ORF">MU0053_002004</name>
</gene>
<dbReference type="Proteomes" id="UP001190465">
    <property type="component" value="Chromosome"/>
</dbReference>
<evidence type="ECO:0000256" key="1">
    <source>
        <dbReference type="ARBA" id="ARBA00022723"/>
    </source>
</evidence>
<dbReference type="EMBL" id="OY726397">
    <property type="protein sequence ID" value="CAJ1501736.1"/>
    <property type="molecule type" value="Genomic_DNA"/>
</dbReference>
<evidence type="ECO:0000313" key="7">
    <source>
        <dbReference type="Proteomes" id="UP001190465"/>
    </source>
</evidence>
<dbReference type="Gene3D" id="3.20.20.140">
    <property type="entry name" value="Metal-dependent hydrolases"/>
    <property type="match status" value="1"/>
</dbReference>
<dbReference type="PANTHER" id="PTHR22642">
    <property type="entry name" value="IMIDAZOLONEPROPIONASE"/>
    <property type="match status" value="1"/>
</dbReference>
<dbReference type="Pfam" id="PF22039">
    <property type="entry name" value="HUTI_composite_bact"/>
    <property type="match status" value="1"/>
</dbReference>
<dbReference type="Gene3D" id="3.10.310.70">
    <property type="match status" value="1"/>
</dbReference>
<sequence>MDDAILTAASVLTMDEERPRADAVAVREGRIVAVGTLAECAAALPDAAVIDTGAAVLAPGFVEPHSHPLISGVATQAPARSIAPWDVPTWAGVQAAFAAAIADTAPDTPLWFAGYDALLHGHPAPNADELDRIFGDRVAVVTDNSGHGVYFNSALMRQYGWDSAPPHDPTAAHYGRNPDGALNGQGFELPVLTAVTGPLLAQMGDPLLSGASYYALMSRGGYTSASDMTYDPKFAAGYEALAAAPSCPLRVSMWEMSLTETYAEPASFAAGEEMLTKAGVKLWTDGSPWVGNIAISFPYLDTPATRTAGIDPATAGGAGSMNYNRDQLGAILDVAAPAGWQMAFHANGDLALDLALDAYEDALTRHRLLGSDHRWRLEHAGAGTRAHFDRAARLGVHVSMAPFQYYYWGDLLAGQMFEPARGEQWAAFADAVASGACVSLHNDGSVSPPAPIMNIATAVTRRTRAGGVYGANQAISLEQAWRAQTVDAARTLRREHLVGSIRVGKLADFTELTADPWTVAPEELIDTVRVAGTWLGGRRVDLDEFLAAVGAGDNTDHAHLAQRRHAGGCC</sequence>
<dbReference type="SUPFAM" id="SSF51338">
    <property type="entry name" value="Composite domain of metallo-dependent hydrolases"/>
    <property type="match status" value="1"/>
</dbReference>
<name>A0ABM9LMV3_9MYCO</name>
<dbReference type="PANTHER" id="PTHR22642:SF2">
    <property type="entry name" value="PROTEIN LONG AFTER FAR-RED 3"/>
    <property type="match status" value="1"/>
</dbReference>
<keyword evidence="3" id="KW-0862">Zinc</keyword>
<keyword evidence="2" id="KW-0378">Hydrolase</keyword>
<evidence type="ECO:0000259" key="4">
    <source>
        <dbReference type="Pfam" id="PF07969"/>
    </source>
</evidence>
<evidence type="ECO:0000256" key="2">
    <source>
        <dbReference type="ARBA" id="ARBA00022801"/>
    </source>
</evidence>
<evidence type="ECO:0000313" key="6">
    <source>
        <dbReference type="EMBL" id="CAJ1501736.1"/>
    </source>
</evidence>
<feature type="domain" description="Amidohydrolase 3" evidence="4">
    <location>
        <begin position="49"/>
        <end position="540"/>
    </location>
</feature>
<keyword evidence="1" id="KW-0479">Metal-binding</keyword>
<keyword evidence="7" id="KW-1185">Reference proteome</keyword>
<protein>
    <submittedName>
        <fullName evidence="6">Amidohydrolase family protein</fullName>
    </submittedName>
</protein>
<dbReference type="InterPro" id="IPR032466">
    <property type="entry name" value="Metal_Hydrolase"/>
</dbReference>
<evidence type="ECO:0000256" key="3">
    <source>
        <dbReference type="ARBA" id="ARBA00022833"/>
    </source>
</evidence>
<dbReference type="InterPro" id="IPR013108">
    <property type="entry name" value="Amidohydro_3"/>
</dbReference>
<dbReference type="Pfam" id="PF07969">
    <property type="entry name" value="Amidohydro_3"/>
    <property type="match status" value="1"/>
</dbReference>
<dbReference type="RefSeq" id="WP_308482182.1">
    <property type="nucleotide sequence ID" value="NZ_OY726397.1"/>
</dbReference>
<dbReference type="InterPro" id="IPR054418">
    <property type="entry name" value="MQNX/HUTI_composite_N"/>
</dbReference>
<reference evidence="6 7" key="1">
    <citation type="submission" date="2023-08" db="EMBL/GenBank/DDBJ databases">
        <authorList>
            <person name="Folkvardsen B D."/>
            <person name="Norman A."/>
        </authorList>
    </citation>
    <scope>NUCLEOTIDE SEQUENCE [LARGE SCALE GENOMIC DNA]</scope>
    <source>
        <strain evidence="6 7">Mu0053</strain>
    </source>
</reference>
<organism evidence="6 7">
    <name type="scientific">[Mycobacterium] burgundiense</name>
    <dbReference type="NCBI Taxonomy" id="3064286"/>
    <lineage>
        <taxon>Bacteria</taxon>
        <taxon>Bacillati</taxon>
        <taxon>Actinomycetota</taxon>
        <taxon>Actinomycetes</taxon>
        <taxon>Mycobacteriales</taxon>
        <taxon>Mycobacteriaceae</taxon>
        <taxon>Mycolicibacterium</taxon>
    </lineage>
</organism>
<feature type="domain" description="Aminodeoxyfutalosine deaminase/Imidazolonepropionase-like composite" evidence="5">
    <location>
        <begin position="23"/>
        <end position="47"/>
    </location>
</feature>
<dbReference type="InterPro" id="IPR011059">
    <property type="entry name" value="Metal-dep_hydrolase_composite"/>
</dbReference>
<dbReference type="Gene3D" id="2.30.40.10">
    <property type="entry name" value="Urease, subunit C, domain 1"/>
    <property type="match status" value="1"/>
</dbReference>
<proteinExistence type="predicted"/>